<dbReference type="OrthoDB" id="4035999at2759"/>
<organism evidence="2 3">
    <name type="scientific">Lachancea meyersii CBS 8951</name>
    <dbReference type="NCBI Taxonomy" id="1266667"/>
    <lineage>
        <taxon>Eukaryota</taxon>
        <taxon>Fungi</taxon>
        <taxon>Dikarya</taxon>
        <taxon>Ascomycota</taxon>
        <taxon>Saccharomycotina</taxon>
        <taxon>Saccharomycetes</taxon>
        <taxon>Saccharomycetales</taxon>
        <taxon>Saccharomycetaceae</taxon>
        <taxon>Lachancea</taxon>
    </lineage>
</organism>
<name>A0A1G4K6Q0_9SACH</name>
<accession>A0A1G4K6Q0</accession>
<dbReference type="Proteomes" id="UP000191144">
    <property type="component" value="Chromosome G"/>
</dbReference>
<feature type="region of interest" description="Disordered" evidence="1">
    <location>
        <begin position="684"/>
        <end position="710"/>
    </location>
</feature>
<evidence type="ECO:0000313" key="3">
    <source>
        <dbReference type="Proteomes" id="UP000191144"/>
    </source>
</evidence>
<proteinExistence type="predicted"/>
<feature type="compositionally biased region" description="Low complexity" evidence="1">
    <location>
        <begin position="686"/>
        <end position="700"/>
    </location>
</feature>
<dbReference type="EMBL" id="LT598484">
    <property type="protein sequence ID" value="SCU99566.1"/>
    <property type="molecule type" value="Genomic_DNA"/>
</dbReference>
<reference evidence="3" key="1">
    <citation type="submission" date="2016-03" db="EMBL/GenBank/DDBJ databases">
        <authorList>
            <person name="Devillers Hugo."/>
        </authorList>
    </citation>
    <scope>NUCLEOTIDE SEQUENCE [LARGE SCALE GENOMIC DNA]</scope>
</reference>
<protein>
    <submittedName>
        <fullName evidence="2">LAME_0G03818g1_1</fullName>
    </submittedName>
</protein>
<keyword evidence="3" id="KW-1185">Reference proteome</keyword>
<sequence>MSSKLDYLRSSEDGYISQLEQLQRLLEPRQTGPSLSSCDPLSQVLQQSKVLSGTCRTLVQRHAVLAQQWRGSRENAEAVLTSWLEDLELERCYSSLFNGSETLIFGLKAPLRQFSPTSEFTQLLLVAAKRLQQIALLCSPQNTRALILVKSFEDHFRAQWNKTDRSSFKYDQVRALVTGTHSLVSPPLIDAAQSTKRDYFTLDLPKMGYQNLLVELFQLSNGELGVFEVNSGLVTPASMEQISRLVLVSRNFKSVELGRSLLFPTLRKNDLQIISTGRGKVELKTKAGNGVLLSLTALESTQWEGNWQIYLESMFSKASLPSERQTFTSASLVKSTHPLQSFKLKHDKLTTLRPENIAGLGVSLTRCADLNTGAERRHDTLLHKSKPLDTFPTSPASSLHPLEDLEDLGCESLLRLNEDISLEGSPFSQCEPRFSEENFKRVNSESSVSRNEISIGELAEDCESILSSTGEEKEEEPFDLSSEFHRPQLTKRKSSSLLSLFSSNRSKTSLKNTKGLTLDLPSGNSTSSLLKLPRPEPSNIKPHATAKRDEFCTLPAGIDIQEGFRICDHEVKVSYWHEDCWKAISKNSLCFKLHETADGKVLCLLTSFGDAQRTKLCAAVTPDWKVTRPAAQDLQLRVPSSSFICSVLPAGPSVISLRCPQIETLINTLHHCIRQNLPSKIRASNTSGTLSTTSSTFSGLDKSVSRSDTASTGLSSIAHDTFSRYKMQTASLLLLSNVKIRLHQRNDKAEWEIQDKGLLDLYSQEIQGHVLAMKFDVIMGQSRKQEFVSKICDIRRIGRTGISLVHGNNDYLVEFKNQIVANEVFKLISCLM</sequence>
<evidence type="ECO:0000256" key="1">
    <source>
        <dbReference type="SAM" id="MobiDB-lite"/>
    </source>
</evidence>
<dbReference type="AlphaFoldDB" id="A0A1G4K6Q0"/>
<gene>
    <name evidence="2" type="ORF">LAME_0G03818G</name>
</gene>
<evidence type="ECO:0000313" key="2">
    <source>
        <dbReference type="EMBL" id="SCU99566.1"/>
    </source>
</evidence>